<sequence>MTTSSCQRGRSRESSPSLKKSGRMNEKIQPDNIALLNAAMHDENKKFLKFREWKQTNTDVTITLFAGKKILPNDLNVEFTDIGVKVKLFDGRQWECCFCHDIQRTQSKTQLQKLSIILRVKKKVPGVTWSSFQFLESEVESQEIKSEIKEKPAADTTAESEKRSAGKEALPEKEEEEDEAALAKEEPSEFELNHIKMDYYEPKSDNIVVVLYVKSTKKDTIEVHFGHKEISVKFQTSDRKFLSLHEGSAESTVFRWSVNVVDSLITDDCKFKVKDNVIELTLAKKVAVKWGALEASQSKAALIPASDHWVSPTKQELSTSEKSKVERSSEKAAHWLNSQSTKTASRMNIVGEKDVVQKPTCMVSPLSKEDYKTGHVTMPGFTGLDNLGNTCFMNAPLQVLANMGELRDYFLNGQFQSEINQHNVLGSGGKLAVHFAYLMRNIWSGSHRSFAPTKLKALVGSKWNQFMGYAQHDAQEFMAFLLDGLHEDLNRVIEKPYTEQVDSDGRPDETVADEAWDVHKRRNDSFIVDLFQGQYKSKLVCPVCSKVSITFDPFMILPVPLPKKQRLLPVTFFSLEPRKKPTKFILKLSKDAKIEQLKDQIHERTKVPPKDLRVFEAHKSRVYSFFGRGASLSNVQATDDIFVFETLSEELAGEPVIELCIFQRTIIPTSIPTRCSCCRRDCTANMQLKRCSKCFKTAYCDRQCQTQDWVRHKPNCKFVPELIGQPFMISLPESKATFSQICQLLEVKSSYSVDVFQPPVSSLLPCGDSPSPASSDASPTIGAPSLQPSSLSLSEGEDVESRSEDSSPPERSRTGYVMPVAKDTPGHQLHGFNLRPCNQEGQNFSVSKLSAKLEDKGDEPLELSSVRFLAMDWKNSEKLTPYLVVHTKTPMDTEDHESVSTLSAEEQGDITLDQCLSLFTEPEVLSPEYTWFCPGCKEHREATKQLSIWRLPNTLVIQLKRFSFRNFLLRDKIDKQINFPARGLDLSKYYIGNRPSNEPPPIYDLFGVVNHHGGIMGGHYTAYARCPDPQDAKRSLIDWRLFDDSIVSSSAESQVVTRAAYVLFYRRRDVNVSLPESLPPAERDEIDLKDVEDEYDDNDMDLGGLGPPEIHDNRFADSDSEDDARRRDIQEQLTDFLGVNSGDTAACFERDFDEDPKYTTPSPSPSSFTDMDLVD</sequence>
<dbReference type="InterPro" id="IPR050185">
    <property type="entry name" value="Ub_carboxyl-term_hydrolase"/>
</dbReference>
<dbReference type="Gene3D" id="6.10.140.2220">
    <property type="match status" value="1"/>
</dbReference>
<evidence type="ECO:0000259" key="9">
    <source>
        <dbReference type="PROSITE" id="PS50865"/>
    </source>
</evidence>
<dbReference type="Pfam" id="PF01753">
    <property type="entry name" value="zf-MYND"/>
    <property type="match status" value="1"/>
</dbReference>
<dbReference type="AlphaFoldDB" id="R7UAD1"/>
<feature type="compositionally biased region" description="Basic and acidic residues" evidence="7">
    <location>
        <begin position="145"/>
        <end position="172"/>
    </location>
</feature>
<dbReference type="HOGENOM" id="CLU_001060_8_1_1"/>
<evidence type="ECO:0000313" key="12">
    <source>
        <dbReference type="EnsemblMetazoa" id="CapteP224225"/>
    </source>
</evidence>
<dbReference type="InterPro" id="IPR001394">
    <property type="entry name" value="Peptidase_C19_UCH"/>
</dbReference>
<dbReference type="GO" id="GO:0008270">
    <property type="term" value="F:zinc ion binding"/>
    <property type="evidence" value="ECO:0007669"/>
    <property type="project" value="UniProtKB-KW"/>
</dbReference>
<dbReference type="CDD" id="cd06466">
    <property type="entry name" value="p23_CS_SGT1_like"/>
    <property type="match status" value="1"/>
</dbReference>
<dbReference type="PANTHER" id="PTHR21646:SF74">
    <property type="entry name" value="UBIQUITIN CARBOXYL-TERMINAL HYDROLASE 19"/>
    <property type="match status" value="1"/>
</dbReference>
<dbReference type="Proteomes" id="UP000014760">
    <property type="component" value="Unassembled WGS sequence"/>
</dbReference>
<dbReference type="InterPro" id="IPR008978">
    <property type="entry name" value="HSP20-like_chaperone"/>
</dbReference>
<feature type="region of interest" description="Disordered" evidence="7">
    <location>
        <begin position="767"/>
        <end position="817"/>
    </location>
</feature>
<dbReference type="SUPFAM" id="SSF54001">
    <property type="entry name" value="Cysteine proteinases"/>
    <property type="match status" value="1"/>
</dbReference>
<name>R7UAD1_CAPTE</name>
<gene>
    <name evidence="11" type="ORF">CAPTEDRAFT_224225</name>
</gene>
<dbReference type="SUPFAM" id="SSF49764">
    <property type="entry name" value="HSP20-like chaperones"/>
    <property type="match status" value="2"/>
</dbReference>
<evidence type="ECO:0000256" key="2">
    <source>
        <dbReference type="ARBA" id="ARBA00012759"/>
    </source>
</evidence>
<evidence type="ECO:0000256" key="7">
    <source>
        <dbReference type="SAM" id="MobiDB-lite"/>
    </source>
</evidence>
<dbReference type="SUPFAM" id="SSF144232">
    <property type="entry name" value="HIT/MYND zinc finger-like"/>
    <property type="match status" value="1"/>
</dbReference>
<feature type="compositionally biased region" description="Basic and acidic residues" evidence="7">
    <location>
        <begin position="799"/>
        <end position="813"/>
    </location>
</feature>
<evidence type="ECO:0000256" key="1">
    <source>
        <dbReference type="ARBA" id="ARBA00000707"/>
    </source>
</evidence>
<evidence type="ECO:0000256" key="5">
    <source>
        <dbReference type="ARBA" id="ARBA00022833"/>
    </source>
</evidence>
<proteinExistence type="predicted"/>
<feature type="compositionally biased region" description="Basic and acidic residues" evidence="7">
    <location>
        <begin position="319"/>
        <end position="333"/>
    </location>
</feature>
<reference evidence="12" key="3">
    <citation type="submission" date="2015-06" db="UniProtKB">
        <authorList>
            <consortium name="EnsemblMetazoa"/>
        </authorList>
    </citation>
    <scope>IDENTIFICATION</scope>
</reference>
<dbReference type="Gene3D" id="3.90.70.10">
    <property type="entry name" value="Cysteine proteinases"/>
    <property type="match status" value="2"/>
</dbReference>
<reference evidence="11 13" key="2">
    <citation type="journal article" date="2013" name="Nature">
        <title>Insights into bilaterian evolution from three spiralian genomes.</title>
        <authorList>
            <person name="Simakov O."/>
            <person name="Marletaz F."/>
            <person name="Cho S.J."/>
            <person name="Edsinger-Gonzales E."/>
            <person name="Havlak P."/>
            <person name="Hellsten U."/>
            <person name="Kuo D.H."/>
            <person name="Larsson T."/>
            <person name="Lv J."/>
            <person name="Arendt D."/>
            <person name="Savage R."/>
            <person name="Osoegawa K."/>
            <person name="de Jong P."/>
            <person name="Grimwood J."/>
            <person name="Chapman J.A."/>
            <person name="Shapiro H."/>
            <person name="Aerts A."/>
            <person name="Otillar R.P."/>
            <person name="Terry A.Y."/>
            <person name="Boore J.L."/>
            <person name="Grigoriev I.V."/>
            <person name="Lindberg D.R."/>
            <person name="Seaver E.C."/>
            <person name="Weisblat D.A."/>
            <person name="Putnam N.H."/>
            <person name="Rokhsar D.S."/>
        </authorList>
    </citation>
    <scope>NUCLEOTIDE SEQUENCE</scope>
    <source>
        <strain evidence="11 13">I ESC-2004</strain>
    </source>
</reference>
<dbReference type="OrthoDB" id="265776at2759"/>
<dbReference type="CDD" id="cd06463">
    <property type="entry name" value="p23_like"/>
    <property type="match status" value="1"/>
</dbReference>
<dbReference type="EMBL" id="KB305766">
    <property type="protein sequence ID" value="ELU00773.1"/>
    <property type="molecule type" value="Genomic_DNA"/>
</dbReference>
<dbReference type="Pfam" id="PF04969">
    <property type="entry name" value="CS"/>
    <property type="match status" value="2"/>
</dbReference>
<organism evidence="11">
    <name type="scientific">Capitella teleta</name>
    <name type="common">Polychaete worm</name>
    <dbReference type="NCBI Taxonomy" id="283909"/>
    <lineage>
        <taxon>Eukaryota</taxon>
        <taxon>Metazoa</taxon>
        <taxon>Spiralia</taxon>
        <taxon>Lophotrochozoa</taxon>
        <taxon>Annelida</taxon>
        <taxon>Polychaeta</taxon>
        <taxon>Sedentaria</taxon>
        <taxon>Scolecida</taxon>
        <taxon>Capitellidae</taxon>
        <taxon>Capitella</taxon>
    </lineage>
</organism>
<dbReference type="GO" id="GO:0016579">
    <property type="term" value="P:protein deubiquitination"/>
    <property type="evidence" value="ECO:0007669"/>
    <property type="project" value="InterPro"/>
</dbReference>
<accession>R7UAD1</accession>
<dbReference type="EMBL" id="AMQN01001836">
    <property type="status" value="NOT_ANNOTATED_CDS"/>
    <property type="molecule type" value="Genomic_DNA"/>
</dbReference>
<reference evidence="13" key="1">
    <citation type="submission" date="2012-12" db="EMBL/GenBank/DDBJ databases">
        <authorList>
            <person name="Hellsten U."/>
            <person name="Grimwood J."/>
            <person name="Chapman J.A."/>
            <person name="Shapiro H."/>
            <person name="Aerts A."/>
            <person name="Otillar R.P."/>
            <person name="Terry A.Y."/>
            <person name="Boore J.L."/>
            <person name="Simakov O."/>
            <person name="Marletaz F."/>
            <person name="Cho S.-J."/>
            <person name="Edsinger-Gonzales E."/>
            <person name="Havlak P."/>
            <person name="Kuo D.-H."/>
            <person name="Larsson T."/>
            <person name="Lv J."/>
            <person name="Arendt D."/>
            <person name="Savage R."/>
            <person name="Osoegawa K."/>
            <person name="de Jong P."/>
            <person name="Lindberg D.R."/>
            <person name="Seaver E.C."/>
            <person name="Weisblat D.A."/>
            <person name="Putnam N.H."/>
            <person name="Grigoriev I.V."/>
            <person name="Rokhsar D.S."/>
        </authorList>
    </citation>
    <scope>NUCLEOTIDE SEQUENCE</scope>
    <source>
        <strain evidence="13">I ESC-2004</strain>
    </source>
</reference>
<dbReference type="PANTHER" id="PTHR21646">
    <property type="entry name" value="UBIQUITIN CARBOXYL-TERMINAL HYDROLASE"/>
    <property type="match status" value="1"/>
</dbReference>
<feature type="region of interest" description="Disordered" evidence="7">
    <location>
        <begin position="313"/>
        <end position="337"/>
    </location>
</feature>
<keyword evidence="4 6" id="KW-0863">Zinc-finger</keyword>
<feature type="domain" description="MYND-type" evidence="9">
    <location>
        <begin position="675"/>
        <end position="716"/>
    </location>
</feature>
<keyword evidence="3" id="KW-0479">Metal-binding</keyword>
<dbReference type="CDD" id="cd02674">
    <property type="entry name" value="Peptidase_C19R"/>
    <property type="match status" value="1"/>
</dbReference>
<dbReference type="InterPro" id="IPR028889">
    <property type="entry name" value="USP"/>
</dbReference>
<feature type="compositionally biased region" description="Low complexity" evidence="7">
    <location>
        <begin position="768"/>
        <end position="794"/>
    </location>
</feature>
<dbReference type="PROSITE" id="PS51203">
    <property type="entry name" value="CS"/>
    <property type="match status" value="2"/>
</dbReference>
<comment type="catalytic activity">
    <reaction evidence="1">
        <text>Thiol-dependent hydrolysis of ester, thioester, amide, peptide and isopeptide bonds formed by the C-terminal Gly of ubiquitin (a 76-residue protein attached to proteins as an intracellular targeting signal).</text>
        <dbReference type="EC" id="3.4.19.12"/>
    </reaction>
</comment>
<feature type="domain" description="CS" evidence="10">
    <location>
        <begin position="46"/>
        <end position="133"/>
    </location>
</feature>
<evidence type="ECO:0000313" key="13">
    <source>
        <dbReference type="Proteomes" id="UP000014760"/>
    </source>
</evidence>
<evidence type="ECO:0000256" key="6">
    <source>
        <dbReference type="PROSITE-ProRule" id="PRU00134"/>
    </source>
</evidence>
<dbReference type="CDD" id="cd17039">
    <property type="entry name" value="Ubl_ubiquitin_like"/>
    <property type="match status" value="1"/>
</dbReference>
<dbReference type="InterPro" id="IPR038765">
    <property type="entry name" value="Papain-like_cys_pep_sf"/>
</dbReference>
<protein>
    <recommendedName>
        <fullName evidence="2">ubiquitinyl hydrolase 1</fullName>
        <ecNumber evidence="2">3.4.19.12</ecNumber>
    </recommendedName>
</protein>
<evidence type="ECO:0000259" key="8">
    <source>
        <dbReference type="PROSITE" id="PS50235"/>
    </source>
</evidence>
<dbReference type="Pfam" id="PF00443">
    <property type="entry name" value="UCH"/>
    <property type="match status" value="1"/>
</dbReference>
<dbReference type="PROSITE" id="PS50865">
    <property type="entry name" value="ZF_MYND_2"/>
    <property type="match status" value="1"/>
</dbReference>
<evidence type="ECO:0000256" key="3">
    <source>
        <dbReference type="ARBA" id="ARBA00022723"/>
    </source>
</evidence>
<evidence type="ECO:0000313" key="11">
    <source>
        <dbReference type="EMBL" id="ELU00773.1"/>
    </source>
</evidence>
<feature type="domain" description="USP" evidence="8">
    <location>
        <begin position="382"/>
        <end position="1068"/>
    </location>
</feature>
<keyword evidence="13" id="KW-1185">Reference proteome</keyword>
<feature type="region of interest" description="Disordered" evidence="7">
    <location>
        <begin position="145"/>
        <end position="186"/>
    </location>
</feature>
<feature type="compositionally biased region" description="Basic and acidic residues" evidence="7">
    <location>
        <begin position="1109"/>
        <end position="1130"/>
    </location>
</feature>
<dbReference type="OMA" id="FLSINWW"/>
<dbReference type="GO" id="GO:0004843">
    <property type="term" value="F:cysteine-type deubiquitinase activity"/>
    <property type="evidence" value="ECO:0007669"/>
    <property type="project" value="UniProtKB-EC"/>
</dbReference>
<feature type="region of interest" description="Disordered" evidence="7">
    <location>
        <begin position="1095"/>
        <end position="1175"/>
    </location>
</feature>
<dbReference type="Gene3D" id="2.60.40.790">
    <property type="match status" value="2"/>
</dbReference>
<evidence type="ECO:0000259" key="10">
    <source>
        <dbReference type="PROSITE" id="PS51203"/>
    </source>
</evidence>
<dbReference type="PROSITE" id="PS00972">
    <property type="entry name" value="USP_1"/>
    <property type="match status" value="1"/>
</dbReference>
<feature type="domain" description="CS" evidence="10">
    <location>
        <begin position="192"/>
        <end position="294"/>
    </location>
</feature>
<dbReference type="EnsemblMetazoa" id="CapteT224225">
    <property type="protein sequence ID" value="CapteP224225"/>
    <property type="gene ID" value="CapteG224225"/>
</dbReference>
<dbReference type="STRING" id="283909.R7UAD1"/>
<feature type="region of interest" description="Disordered" evidence="7">
    <location>
        <begin position="1"/>
        <end position="24"/>
    </location>
</feature>
<dbReference type="EC" id="3.4.19.12" evidence="2"/>
<dbReference type="PROSITE" id="PS01360">
    <property type="entry name" value="ZF_MYND_1"/>
    <property type="match status" value="1"/>
</dbReference>
<dbReference type="InterPro" id="IPR002893">
    <property type="entry name" value="Znf_MYND"/>
</dbReference>
<dbReference type="InterPro" id="IPR007052">
    <property type="entry name" value="CS_dom"/>
</dbReference>
<keyword evidence="5" id="KW-0862">Zinc</keyword>
<dbReference type="PROSITE" id="PS00973">
    <property type="entry name" value="USP_2"/>
    <property type="match status" value="1"/>
</dbReference>
<dbReference type="PROSITE" id="PS50235">
    <property type="entry name" value="USP_3"/>
    <property type="match status" value="1"/>
</dbReference>
<dbReference type="InterPro" id="IPR018200">
    <property type="entry name" value="USP_CS"/>
</dbReference>
<evidence type="ECO:0000256" key="4">
    <source>
        <dbReference type="ARBA" id="ARBA00022771"/>
    </source>
</evidence>
<feature type="compositionally biased region" description="Polar residues" evidence="7">
    <location>
        <begin position="1"/>
        <end position="18"/>
    </location>
</feature>